<name>A0ABR1ZSL4_9ROSI</name>
<proteinExistence type="predicted"/>
<dbReference type="EMBL" id="JBBPBM010001557">
    <property type="protein sequence ID" value="KAK8483386.1"/>
    <property type="molecule type" value="Genomic_DNA"/>
</dbReference>
<evidence type="ECO:0000313" key="2">
    <source>
        <dbReference type="Proteomes" id="UP001472677"/>
    </source>
</evidence>
<comment type="caution">
    <text evidence="1">The sequence shown here is derived from an EMBL/GenBank/DDBJ whole genome shotgun (WGS) entry which is preliminary data.</text>
</comment>
<organism evidence="1 2">
    <name type="scientific">Hibiscus sabdariffa</name>
    <name type="common">roselle</name>
    <dbReference type="NCBI Taxonomy" id="183260"/>
    <lineage>
        <taxon>Eukaryota</taxon>
        <taxon>Viridiplantae</taxon>
        <taxon>Streptophyta</taxon>
        <taxon>Embryophyta</taxon>
        <taxon>Tracheophyta</taxon>
        <taxon>Spermatophyta</taxon>
        <taxon>Magnoliopsida</taxon>
        <taxon>eudicotyledons</taxon>
        <taxon>Gunneridae</taxon>
        <taxon>Pentapetalae</taxon>
        <taxon>rosids</taxon>
        <taxon>malvids</taxon>
        <taxon>Malvales</taxon>
        <taxon>Malvaceae</taxon>
        <taxon>Malvoideae</taxon>
        <taxon>Hibiscus</taxon>
    </lineage>
</organism>
<dbReference type="Proteomes" id="UP001472677">
    <property type="component" value="Unassembled WGS sequence"/>
</dbReference>
<evidence type="ECO:0000313" key="1">
    <source>
        <dbReference type="EMBL" id="KAK8483386.1"/>
    </source>
</evidence>
<sequence>MSEESVSAREKKWSDREYVMGQDSHVAERREVGEKLPSEVGAVDGIGMVQEVALDKSIGGEQGRDDEQLVDGAMICDGVIVEGSNTKVLVPNGHKQKVWLLIDIINSLQSPEEKLQVVLTC</sequence>
<gene>
    <name evidence="1" type="ORF">V6N12_003706</name>
</gene>
<keyword evidence="2" id="KW-1185">Reference proteome</keyword>
<protein>
    <submittedName>
        <fullName evidence="1">Uncharacterized protein</fullName>
    </submittedName>
</protein>
<reference evidence="1 2" key="1">
    <citation type="journal article" date="2024" name="G3 (Bethesda)">
        <title>Genome assembly of Hibiscus sabdariffa L. provides insights into metabolisms of medicinal natural products.</title>
        <authorList>
            <person name="Kim T."/>
        </authorList>
    </citation>
    <scope>NUCLEOTIDE SEQUENCE [LARGE SCALE GENOMIC DNA]</scope>
    <source>
        <strain evidence="1">TK-2024</strain>
        <tissue evidence="1">Old leaves</tissue>
    </source>
</reference>
<accession>A0ABR1ZSL4</accession>